<dbReference type="GO" id="GO:0046872">
    <property type="term" value="F:metal ion binding"/>
    <property type="evidence" value="ECO:0007669"/>
    <property type="project" value="UniProtKB-KW"/>
</dbReference>
<dbReference type="PANTHER" id="PTHR33540:SF2">
    <property type="entry name" value="TRNA THREONYLCARBAMOYLADENOSINE BIOSYNTHESIS PROTEIN TSAE"/>
    <property type="match status" value="1"/>
</dbReference>
<evidence type="ECO:0000256" key="1">
    <source>
        <dbReference type="ARBA" id="ARBA00004496"/>
    </source>
</evidence>
<evidence type="ECO:0000256" key="8">
    <source>
        <dbReference type="ARBA" id="ARBA00022840"/>
    </source>
</evidence>
<dbReference type="SUPFAM" id="SSF52540">
    <property type="entry name" value="P-loop containing nucleoside triphosphate hydrolases"/>
    <property type="match status" value="1"/>
</dbReference>
<evidence type="ECO:0000256" key="7">
    <source>
        <dbReference type="ARBA" id="ARBA00022741"/>
    </source>
</evidence>
<dbReference type="STRING" id="411473.RUMCAL_00674"/>
<evidence type="ECO:0000256" key="6">
    <source>
        <dbReference type="ARBA" id="ARBA00022723"/>
    </source>
</evidence>
<dbReference type="NCBIfam" id="TIGR00150">
    <property type="entry name" value="T6A_YjeE"/>
    <property type="match status" value="1"/>
</dbReference>
<keyword evidence="4" id="KW-0963">Cytoplasm</keyword>
<comment type="subcellular location">
    <subcellularLocation>
        <location evidence="1">Cytoplasm</location>
    </subcellularLocation>
</comment>
<dbReference type="HOGENOM" id="CLU_087829_5_0_9"/>
<name>U2MCC9_9FIRM</name>
<evidence type="ECO:0000256" key="5">
    <source>
        <dbReference type="ARBA" id="ARBA00022694"/>
    </source>
</evidence>
<keyword evidence="9" id="KW-0460">Magnesium</keyword>
<gene>
    <name evidence="11" type="ORF">RUMCAL_00674</name>
</gene>
<evidence type="ECO:0000313" key="11">
    <source>
        <dbReference type="EMBL" id="ERJ96953.1"/>
    </source>
</evidence>
<keyword evidence="12" id="KW-1185">Reference proteome</keyword>
<evidence type="ECO:0000256" key="10">
    <source>
        <dbReference type="ARBA" id="ARBA00032441"/>
    </source>
</evidence>
<protein>
    <recommendedName>
        <fullName evidence="3">tRNA threonylcarbamoyladenosine biosynthesis protein TsaE</fullName>
    </recommendedName>
    <alternativeName>
        <fullName evidence="10">t(6)A37 threonylcarbamoyladenosine biosynthesis protein TsaE</fullName>
    </alternativeName>
</protein>
<reference evidence="11 12" key="1">
    <citation type="submission" date="2013-07" db="EMBL/GenBank/DDBJ databases">
        <authorList>
            <person name="Weinstock G."/>
            <person name="Sodergren E."/>
            <person name="Wylie T."/>
            <person name="Fulton L."/>
            <person name="Fulton R."/>
            <person name="Fronick C."/>
            <person name="O'Laughlin M."/>
            <person name="Godfrey J."/>
            <person name="Miner T."/>
            <person name="Herter B."/>
            <person name="Appelbaum E."/>
            <person name="Cordes M."/>
            <person name="Lek S."/>
            <person name="Wollam A."/>
            <person name="Pepin K.H."/>
            <person name="Palsikar V.B."/>
            <person name="Mitreva M."/>
            <person name="Wilson R.K."/>
        </authorList>
    </citation>
    <scope>NUCLEOTIDE SEQUENCE [LARGE SCALE GENOMIC DNA]</scope>
    <source>
        <strain evidence="11 12">ATCC 27760</strain>
    </source>
</reference>
<dbReference type="eggNOG" id="COG0802">
    <property type="taxonomic scope" value="Bacteria"/>
</dbReference>
<evidence type="ECO:0000313" key="12">
    <source>
        <dbReference type="Proteomes" id="UP000016662"/>
    </source>
</evidence>
<dbReference type="GO" id="GO:0002949">
    <property type="term" value="P:tRNA threonylcarbamoyladenosine modification"/>
    <property type="evidence" value="ECO:0007669"/>
    <property type="project" value="InterPro"/>
</dbReference>
<comment type="similarity">
    <text evidence="2">Belongs to the TsaE family.</text>
</comment>
<evidence type="ECO:0000256" key="2">
    <source>
        <dbReference type="ARBA" id="ARBA00007599"/>
    </source>
</evidence>
<dbReference type="PANTHER" id="PTHR33540">
    <property type="entry name" value="TRNA THREONYLCARBAMOYLADENOSINE BIOSYNTHESIS PROTEIN TSAE"/>
    <property type="match status" value="1"/>
</dbReference>
<dbReference type="OrthoDB" id="9815896at2"/>
<organism evidence="11 12">
    <name type="scientific">Ruminococcus callidus ATCC 27760</name>
    <dbReference type="NCBI Taxonomy" id="411473"/>
    <lineage>
        <taxon>Bacteria</taxon>
        <taxon>Bacillati</taxon>
        <taxon>Bacillota</taxon>
        <taxon>Clostridia</taxon>
        <taxon>Eubacteriales</taxon>
        <taxon>Oscillospiraceae</taxon>
        <taxon>Ruminococcus</taxon>
    </lineage>
</organism>
<keyword evidence="5" id="KW-0819">tRNA processing</keyword>
<dbReference type="Gene3D" id="3.40.50.300">
    <property type="entry name" value="P-loop containing nucleotide triphosphate hydrolases"/>
    <property type="match status" value="1"/>
</dbReference>
<dbReference type="Proteomes" id="UP000016662">
    <property type="component" value="Unassembled WGS sequence"/>
</dbReference>
<dbReference type="AlphaFoldDB" id="U2MCC9"/>
<keyword evidence="7" id="KW-0547">Nucleotide-binding</keyword>
<evidence type="ECO:0000256" key="3">
    <source>
        <dbReference type="ARBA" id="ARBA00019010"/>
    </source>
</evidence>
<dbReference type="InterPro" id="IPR003442">
    <property type="entry name" value="T6A_TsaE"/>
</dbReference>
<dbReference type="EMBL" id="AWVF01000085">
    <property type="protein sequence ID" value="ERJ96953.1"/>
    <property type="molecule type" value="Genomic_DNA"/>
</dbReference>
<keyword evidence="8" id="KW-0067">ATP-binding</keyword>
<keyword evidence="6" id="KW-0479">Metal-binding</keyword>
<dbReference type="Pfam" id="PF02367">
    <property type="entry name" value="TsaE"/>
    <property type="match status" value="1"/>
</dbReference>
<comment type="caution">
    <text evidence="11">The sequence shown here is derived from an EMBL/GenBank/DDBJ whole genome shotgun (WGS) entry which is preliminary data.</text>
</comment>
<dbReference type="RefSeq" id="WP_021682105.1">
    <property type="nucleotide sequence ID" value="NZ_KI260401.1"/>
</dbReference>
<dbReference type="PATRIC" id="fig|411473.3.peg.529"/>
<proteinExistence type="inferred from homology"/>
<accession>U2MCC9</accession>
<dbReference type="GO" id="GO:0005524">
    <property type="term" value="F:ATP binding"/>
    <property type="evidence" value="ECO:0007669"/>
    <property type="project" value="UniProtKB-KW"/>
</dbReference>
<evidence type="ECO:0000256" key="4">
    <source>
        <dbReference type="ARBA" id="ARBA00022490"/>
    </source>
</evidence>
<dbReference type="GO" id="GO:0016787">
    <property type="term" value="F:hydrolase activity"/>
    <property type="evidence" value="ECO:0007669"/>
    <property type="project" value="UniProtKB-KW"/>
</dbReference>
<evidence type="ECO:0000256" key="9">
    <source>
        <dbReference type="ARBA" id="ARBA00022842"/>
    </source>
</evidence>
<dbReference type="InterPro" id="IPR027417">
    <property type="entry name" value="P-loop_NTPase"/>
</dbReference>
<keyword evidence="11" id="KW-0378">Hydrolase</keyword>
<sequence>MLKIQKTTASPAETVAFAEQVGKRLHAGDVIAYFGGLGVGKTTFTRGLAKGMGLPDVVSSPTFAIVQEYHGSGLSLYHFDMYRIEGAMDLESTGFYDYPLDEGVFAIEWSENIVSELPAGCLRITIERLSDAARQITIEGDERFADLGD</sequence>
<dbReference type="GO" id="GO:0005737">
    <property type="term" value="C:cytoplasm"/>
    <property type="evidence" value="ECO:0007669"/>
    <property type="project" value="UniProtKB-SubCell"/>
</dbReference>